<name>A0A246WT25_9BURK</name>
<proteinExistence type="predicted"/>
<dbReference type="InterPro" id="IPR043732">
    <property type="entry name" value="DUF5675"/>
</dbReference>
<protein>
    <recommendedName>
        <fullName evidence="1">DUF5675 domain-containing protein</fullName>
    </recommendedName>
</protein>
<dbReference type="EMBL" id="NJGU01000003">
    <property type="protein sequence ID" value="OWY30137.1"/>
    <property type="molecule type" value="Genomic_DNA"/>
</dbReference>
<dbReference type="Proteomes" id="UP000197596">
    <property type="component" value="Unassembled WGS sequence"/>
</dbReference>
<organism evidence="2 3">
    <name type="scientific">Herbaspirillum robiniae</name>
    <dbReference type="NCBI Taxonomy" id="2014887"/>
    <lineage>
        <taxon>Bacteria</taxon>
        <taxon>Pseudomonadati</taxon>
        <taxon>Pseudomonadota</taxon>
        <taxon>Betaproteobacteria</taxon>
        <taxon>Burkholderiales</taxon>
        <taxon>Oxalobacteraceae</taxon>
        <taxon>Herbaspirillum</taxon>
    </lineage>
</organism>
<comment type="caution">
    <text evidence="2">The sequence shown here is derived from an EMBL/GenBank/DDBJ whole genome shotgun (WGS) entry which is preliminary data.</text>
</comment>
<evidence type="ECO:0000313" key="2">
    <source>
        <dbReference type="EMBL" id="OWY30137.1"/>
    </source>
</evidence>
<evidence type="ECO:0000313" key="3">
    <source>
        <dbReference type="Proteomes" id="UP000197596"/>
    </source>
</evidence>
<evidence type="ECO:0000259" key="1">
    <source>
        <dbReference type="Pfam" id="PF18925"/>
    </source>
</evidence>
<accession>A0A246WT25</accession>
<sequence>MLAGSVAAILAPELFAQKLVPVRLMVVRRLGLAPTNQCVAPCIRGSIYDLSTQAAPLDQTVLPLLKTLVPICDVIERPWKGNQANVSSIPKGIYTASVRTDASKPWMKSLDQKWRLELGGTAPRSAIQFHYGMDVSWSEGCFIVGTLLQKGDASGITTRYCKLENGEAAIAALRAVVMANGRDPKNITIGVADDSDLFPGMRPSEPC</sequence>
<gene>
    <name evidence="2" type="ORF">CEJ42_05870</name>
</gene>
<reference evidence="2 3" key="1">
    <citation type="submission" date="2017-06" db="EMBL/GenBank/DDBJ databases">
        <title>Herbaspirillum phytohormonus sp. nov., isolated from the root nodule of Robinia pseudoacacia in lead-zinc mine.</title>
        <authorList>
            <person name="Fan M."/>
            <person name="Lin Y."/>
        </authorList>
    </citation>
    <scope>NUCLEOTIDE SEQUENCE [LARGE SCALE GENOMIC DNA]</scope>
    <source>
        <strain evidence="2 3">HZ10</strain>
    </source>
</reference>
<dbReference type="AlphaFoldDB" id="A0A246WT25"/>
<feature type="domain" description="DUF5675" evidence="1">
    <location>
        <begin position="69"/>
        <end position="153"/>
    </location>
</feature>
<dbReference type="Pfam" id="PF18925">
    <property type="entry name" value="DUF5675"/>
    <property type="match status" value="1"/>
</dbReference>